<evidence type="ECO:0000256" key="4">
    <source>
        <dbReference type="ARBA" id="ARBA00022475"/>
    </source>
</evidence>
<evidence type="ECO:0000256" key="7">
    <source>
        <dbReference type="ARBA" id="ARBA00022989"/>
    </source>
</evidence>
<name>A0ABN2I5C1_9ACTN</name>
<evidence type="ECO:0000256" key="15">
    <source>
        <dbReference type="SAM" id="Phobius"/>
    </source>
</evidence>
<dbReference type="InterPro" id="IPR050277">
    <property type="entry name" value="Sodium:Solute_Symporter"/>
</dbReference>
<keyword evidence="17" id="KW-1185">Reference proteome</keyword>
<evidence type="ECO:0000256" key="10">
    <source>
        <dbReference type="ARBA" id="ARBA00023136"/>
    </source>
</evidence>
<evidence type="ECO:0000256" key="6">
    <source>
        <dbReference type="ARBA" id="ARBA00022847"/>
    </source>
</evidence>
<comment type="catalytic activity">
    <reaction evidence="12">
        <text>L-proline(in) + Na(+)(in) = L-proline(out) + Na(+)(out)</text>
        <dbReference type="Rhea" id="RHEA:28967"/>
        <dbReference type="ChEBI" id="CHEBI:29101"/>
        <dbReference type="ChEBI" id="CHEBI:60039"/>
    </reaction>
</comment>
<comment type="similarity">
    <text evidence="2 13">Belongs to the sodium:solute symporter (SSF) (TC 2.A.21) family.</text>
</comment>
<gene>
    <name evidence="16" type="ORF">GCM10009831_03780</name>
</gene>
<evidence type="ECO:0000313" key="17">
    <source>
        <dbReference type="Proteomes" id="UP001500383"/>
    </source>
</evidence>
<feature type="transmembrane region" description="Helical" evidence="15">
    <location>
        <begin position="256"/>
        <end position="276"/>
    </location>
</feature>
<feature type="transmembrane region" description="Helical" evidence="15">
    <location>
        <begin position="282"/>
        <end position="303"/>
    </location>
</feature>
<accession>A0ABN2I5C1</accession>
<dbReference type="EMBL" id="BAAAQG010000003">
    <property type="protein sequence ID" value="GAA1698862.1"/>
    <property type="molecule type" value="Genomic_DNA"/>
</dbReference>
<dbReference type="Pfam" id="PF00474">
    <property type="entry name" value="SSF"/>
    <property type="match status" value="1"/>
</dbReference>
<feature type="transmembrane region" description="Helical" evidence="15">
    <location>
        <begin position="64"/>
        <end position="82"/>
    </location>
</feature>
<keyword evidence="11" id="KW-0739">Sodium transport</keyword>
<evidence type="ECO:0000256" key="14">
    <source>
        <dbReference type="SAM" id="MobiDB-lite"/>
    </source>
</evidence>
<keyword evidence="6" id="KW-0769">Symport</keyword>
<evidence type="ECO:0000256" key="8">
    <source>
        <dbReference type="ARBA" id="ARBA00023053"/>
    </source>
</evidence>
<comment type="caution">
    <text evidence="16">The sequence shown here is derived from an EMBL/GenBank/DDBJ whole genome shotgun (WGS) entry which is preliminary data.</text>
</comment>
<feature type="transmembrane region" description="Helical" evidence="15">
    <location>
        <begin position="200"/>
        <end position="220"/>
    </location>
</feature>
<dbReference type="PANTHER" id="PTHR48086">
    <property type="entry name" value="SODIUM/PROLINE SYMPORTER-RELATED"/>
    <property type="match status" value="1"/>
</dbReference>
<feature type="transmembrane region" description="Helical" evidence="15">
    <location>
        <begin position="155"/>
        <end position="179"/>
    </location>
</feature>
<organism evidence="16 17">
    <name type="scientific">Dietzia cercidiphylli</name>
    <dbReference type="NCBI Taxonomy" id="498199"/>
    <lineage>
        <taxon>Bacteria</taxon>
        <taxon>Bacillati</taxon>
        <taxon>Actinomycetota</taxon>
        <taxon>Actinomycetes</taxon>
        <taxon>Mycobacteriales</taxon>
        <taxon>Dietziaceae</taxon>
        <taxon>Dietzia</taxon>
    </lineage>
</organism>
<evidence type="ECO:0000256" key="3">
    <source>
        <dbReference type="ARBA" id="ARBA00022448"/>
    </source>
</evidence>
<dbReference type="PANTHER" id="PTHR48086:SF3">
    <property type="entry name" value="SODIUM_PROLINE SYMPORTER"/>
    <property type="match status" value="1"/>
</dbReference>
<feature type="transmembrane region" description="Helical" evidence="15">
    <location>
        <begin position="20"/>
        <end position="44"/>
    </location>
</feature>
<evidence type="ECO:0000313" key="16">
    <source>
        <dbReference type="EMBL" id="GAA1698862.1"/>
    </source>
</evidence>
<comment type="subcellular location">
    <subcellularLocation>
        <location evidence="1">Cell membrane</location>
        <topology evidence="1">Multi-pass membrane protein</topology>
    </subcellularLocation>
</comment>
<keyword evidence="10 15" id="KW-0472">Membrane</keyword>
<evidence type="ECO:0000256" key="9">
    <source>
        <dbReference type="ARBA" id="ARBA00023065"/>
    </source>
</evidence>
<keyword evidence="7 15" id="KW-1133">Transmembrane helix</keyword>
<evidence type="ECO:0000256" key="13">
    <source>
        <dbReference type="RuleBase" id="RU362091"/>
    </source>
</evidence>
<sequence>MVVAAYTMAGGMLAAVWTDLVQGVLMVVMSVGLFIFAVQVAGGWLPMLDTISTTSAELLSIDGVQAPTYIFAFGLLIFVGAVGQPQLLTKFLMLRDMTQLKWGAAVAGIAYAITTLFSVGIGLSTRSMTITGDAPELENIDDTAIWFLDSVTNPIVGGIALTGLLAAIMSSASSFITIGASSMMRDLPGAFGIKVVRELLWSRIASLTLVVLSVLLTLFLSQVVFLLGALGWAAFAAAIVGPVVMSIYWHRATATAATVTVAFAILGNMIITSLAAREIISVPAFMQVGGISLLVSILLFYVVSLMTSNRHPDATLEYLYSGRRAGSDPQLSGAAATPTAASTTTAASAPTATSTERNDHV</sequence>
<keyword evidence="3" id="KW-0813">Transport</keyword>
<feature type="transmembrane region" description="Helical" evidence="15">
    <location>
        <begin position="226"/>
        <end position="249"/>
    </location>
</feature>
<keyword evidence="9" id="KW-0406">Ion transport</keyword>
<evidence type="ECO:0008006" key="18">
    <source>
        <dbReference type="Google" id="ProtNLM"/>
    </source>
</evidence>
<evidence type="ECO:0000256" key="1">
    <source>
        <dbReference type="ARBA" id="ARBA00004651"/>
    </source>
</evidence>
<dbReference type="InterPro" id="IPR038377">
    <property type="entry name" value="Na/Glc_symporter_sf"/>
</dbReference>
<feature type="region of interest" description="Disordered" evidence="14">
    <location>
        <begin position="329"/>
        <end position="361"/>
    </location>
</feature>
<keyword evidence="8" id="KW-0915">Sodium</keyword>
<reference evidence="16 17" key="1">
    <citation type="journal article" date="2019" name="Int. J. Syst. Evol. Microbiol.">
        <title>The Global Catalogue of Microorganisms (GCM) 10K type strain sequencing project: providing services to taxonomists for standard genome sequencing and annotation.</title>
        <authorList>
            <consortium name="The Broad Institute Genomics Platform"/>
            <consortium name="The Broad Institute Genome Sequencing Center for Infectious Disease"/>
            <person name="Wu L."/>
            <person name="Ma J."/>
        </authorList>
    </citation>
    <scope>NUCLEOTIDE SEQUENCE [LARGE SCALE GENOMIC DNA]</scope>
    <source>
        <strain evidence="16 17">JCM 16002</strain>
    </source>
</reference>
<evidence type="ECO:0000256" key="11">
    <source>
        <dbReference type="ARBA" id="ARBA00023201"/>
    </source>
</evidence>
<dbReference type="PROSITE" id="PS50283">
    <property type="entry name" value="NA_SOLUT_SYMP_3"/>
    <property type="match status" value="1"/>
</dbReference>
<evidence type="ECO:0000256" key="2">
    <source>
        <dbReference type="ARBA" id="ARBA00006434"/>
    </source>
</evidence>
<protein>
    <recommendedName>
        <fullName evidence="18">Sodium/proline symporter</fullName>
    </recommendedName>
</protein>
<keyword evidence="4" id="KW-1003">Cell membrane</keyword>
<keyword evidence="5 15" id="KW-0812">Transmembrane</keyword>
<feature type="transmembrane region" description="Helical" evidence="15">
    <location>
        <begin position="102"/>
        <end position="123"/>
    </location>
</feature>
<evidence type="ECO:0000256" key="12">
    <source>
        <dbReference type="ARBA" id="ARBA00033708"/>
    </source>
</evidence>
<evidence type="ECO:0000256" key="5">
    <source>
        <dbReference type="ARBA" id="ARBA00022692"/>
    </source>
</evidence>
<dbReference type="Proteomes" id="UP001500383">
    <property type="component" value="Unassembled WGS sequence"/>
</dbReference>
<feature type="compositionally biased region" description="Low complexity" evidence="14">
    <location>
        <begin position="334"/>
        <end position="355"/>
    </location>
</feature>
<dbReference type="Gene3D" id="1.20.1730.10">
    <property type="entry name" value="Sodium/glucose cotransporter"/>
    <property type="match status" value="1"/>
</dbReference>
<proteinExistence type="inferred from homology"/>
<dbReference type="InterPro" id="IPR001734">
    <property type="entry name" value="Na/solute_symporter"/>
</dbReference>